<evidence type="ECO:0000256" key="1">
    <source>
        <dbReference type="ARBA" id="ARBA00022434"/>
    </source>
</evidence>
<dbReference type="GO" id="GO:0005829">
    <property type="term" value="C:cytosol"/>
    <property type="evidence" value="ECO:0007669"/>
    <property type="project" value="TreeGrafter"/>
</dbReference>
<dbReference type="AlphaFoldDB" id="A0A853FXE6"/>
<dbReference type="Gene3D" id="1.20.1260.10">
    <property type="match status" value="1"/>
</dbReference>
<organism evidence="4 5">
    <name type="scientific">Parapusillimonas granuli</name>
    <dbReference type="NCBI Taxonomy" id="380911"/>
    <lineage>
        <taxon>Bacteria</taxon>
        <taxon>Pseudomonadati</taxon>
        <taxon>Pseudomonadota</taxon>
        <taxon>Betaproteobacteria</taxon>
        <taxon>Burkholderiales</taxon>
        <taxon>Alcaligenaceae</taxon>
        <taxon>Parapusillimonas</taxon>
    </lineage>
</organism>
<dbReference type="PROSITE" id="PS50905">
    <property type="entry name" value="FERRITIN_LIKE"/>
    <property type="match status" value="1"/>
</dbReference>
<dbReference type="GO" id="GO:0006879">
    <property type="term" value="P:intracellular iron ion homeostasis"/>
    <property type="evidence" value="ECO:0007669"/>
    <property type="project" value="UniProtKB-KW"/>
</dbReference>
<comment type="caution">
    <text evidence="4">The sequence shown here is derived from an EMBL/GenBank/DDBJ whole genome shotgun (WGS) entry which is preliminary data.</text>
</comment>
<evidence type="ECO:0000313" key="4">
    <source>
        <dbReference type="EMBL" id="NYT50764.1"/>
    </source>
</evidence>
<accession>A0A853FXE6</accession>
<evidence type="ECO:0000259" key="3">
    <source>
        <dbReference type="PROSITE" id="PS50905"/>
    </source>
</evidence>
<dbReference type="GO" id="GO:0020037">
    <property type="term" value="F:heme binding"/>
    <property type="evidence" value="ECO:0007669"/>
    <property type="project" value="TreeGrafter"/>
</dbReference>
<reference evidence="4 5" key="1">
    <citation type="submission" date="2020-07" db="EMBL/GenBank/DDBJ databases">
        <title>Taxonomic revisions and descriptions of new bacterial species based on genomic comparisons in the high-G+C-content subgroup of the family Alcaligenaceae.</title>
        <authorList>
            <person name="Szabo A."/>
            <person name="Felfoldi T."/>
        </authorList>
    </citation>
    <scope>NUCLEOTIDE SEQUENCE [LARGE SCALE GENOMIC DNA]</scope>
    <source>
        <strain evidence="4 5">LMG 24012</strain>
    </source>
</reference>
<dbReference type="Proteomes" id="UP000559809">
    <property type="component" value="Unassembled WGS sequence"/>
</dbReference>
<proteinExistence type="predicted"/>
<dbReference type="InterPro" id="IPR012347">
    <property type="entry name" value="Ferritin-like"/>
</dbReference>
<dbReference type="InterPro" id="IPR009078">
    <property type="entry name" value="Ferritin-like_SF"/>
</dbReference>
<dbReference type="RefSeq" id="WP_180157024.1">
    <property type="nucleotide sequence ID" value="NZ_JACCEM010000008.1"/>
</dbReference>
<dbReference type="EMBL" id="JACCEM010000008">
    <property type="protein sequence ID" value="NYT50764.1"/>
    <property type="molecule type" value="Genomic_DNA"/>
</dbReference>
<keyword evidence="5" id="KW-1185">Reference proteome</keyword>
<gene>
    <name evidence="4" type="ORF">H0A72_15705</name>
</gene>
<sequence length="178" mass="19847">MSNQATETLSLNEEAIAKARSCLSEGAVTPSIQPYAEQICKLLNDALATEWVCVLRYRRHYFTAQGLESPAIAGEFLVHATQEQQHADKLSERIVQLGGEPKLDPASFSARSHADYDESTDLNDMIRANLVAERVIIEVYRQMIAIIGDKDPTTTQMLKSILADEEEHADELSDWLAQ</sequence>
<dbReference type="PANTHER" id="PTHR30295:SF1">
    <property type="entry name" value="DNA PROTECTION DURING STARVATION PROTEIN"/>
    <property type="match status" value="1"/>
</dbReference>
<dbReference type="InterPro" id="IPR008331">
    <property type="entry name" value="Ferritin_DPS_dom"/>
</dbReference>
<dbReference type="PANTHER" id="PTHR30295">
    <property type="entry name" value="BACTERIOFERRITIN"/>
    <property type="match status" value="1"/>
</dbReference>
<name>A0A853FXE6_9BURK</name>
<evidence type="ECO:0000256" key="2">
    <source>
        <dbReference type="ARBA" id="ARBA00023004"/>
    </source>
</evidence>
<evidence type="ECO:0000313" key="5">
    <source>
        <dbReference type="Proteomes" id="UP000559809"/>
    </source>
</evidence>
<protein>
    <submittedName>
        <fullName evidence="4">Ferritin-like domain-containing protein</fullName>
    </submittedName>
</protein>
<dbReference type="SUPFAM" id="SSF47240">
    <property type="entry name" value="Ferritin-like"/>
    <property type="match status" value="1"/>
</dbReference>
<dbReference type="Pfam" id="PF00210">
    <property type="entry name" value="Ferritin"/>
    <property type="match status" value="1"/>
</dbReference>
<keyword evidence="2" id="KW-0408">Iron</keyword>
<keyword evidence="1" id="KW-0409">Iron storage</keyword>
<dbReference type="InterPro" id="IPR009040">
    <property type="entry name" value="Ferritin-like_diiron"/>
</dbReference>
<feature type="domain" description="Ferritin-like diiron" evidence="3">
    <location>
        <begin position="33"/>
        <end position="178"/>
    </location>
</feature>
<dbReference type="GO" id="GO:0004322">
    <property type="term" value="F:ferroxidase activity"/>
    <property type="evidence" value="ECO:0007669"/>
    <property type="project" value="TreeGrafter"/>
</dbReference>
<dbReference type="GO" id="GO:0008199">
    <property type="term" value="F:ferric iron binding"/>
    <property type="evidence" value="ECO:0007669"/>
    <property type="project" value="InterPro"/>
</dbReference>